<evidence type="ECO:0000256" key="5">
    <source>
        <dbReference type="ARBA" id="ARBA00022989"/>
    </source>
</evidence>
<evidence type="ECO:0000256" key="2">
    <source>
        <dbReference type="ARBA" id="ARBA00022448"/>
    </source>
</evidence>
<dbReference type="SUPFAM" id="SSF103473">
    <property type="entry name" value="MFS general substrate transporter"/>
    <property type="match status" value="1"/>
</dbReference>
<name>A7I3F2_CAMHC</name>
<dbReference type="InterPro" id="IPR010290">
    <property type="entry name" value="TM_effector"/>
</dbReference>
<evidence type="ECO:0000256" key="7">
    <source>
        <dbReference type="SAM" id="Phobius"/>
    </source>
</evidence>
<dbReference type="AlphaFoldDB" id="A7I3F2"/>
<evidence type="ECO:0000259" key="8">
    <source>
        <dbReference type="PROSITE" id="PS50850"/>
    </source>
</evidence>
<feature type="transmembrane region" description="Helical" evidence="7">
    <location>
        <begin position="15"/>
        <end position="37"/>
    </location>
</feature>
<accession>A7I3F2</accession>
<proteinExistence type="predicted"/>
<feature type="domain" description="Major facilitator superfamily (MFS) profile" evidence="8">
    <location>
        <begin position="7"/>
        <end position="400"/>
    </location>
</feature>
<gene>
    <name evidence="9" type="ordered locus">CHAB381_1508</name>
</gene>
<evidence type="ECO:0000256" key="1">
    <source>
        <dbReference type="ARBA" id="ARBA00004651"/>
    </source>
</evidence>
<evidence type="ECO:0000256" key="6">
    <source>
        <dbReference type="ARBA" id="ARBA00023136"/>
    </source>
</evidence>
<keyword evidence="3" id="KW-1003">Cell membrane</keyword>
<dbReference type="GO" id="GO:0005886">
    <property type="term" value="C:plasma membrane"/>
    <property type="evidence" value="ECO:0007669"/>
    <property type="project" value="UniProtKB-SubCell"/>
</dbReference>
<dbReference type="PROSITE" id="PS50850">
    <property type="entry name" value="MFS"/>
    <property type="match status" value="1"/>
</dbReference>
<feature type="transmembrane region" description="Helical" evidence="7">
    <location>
        <begin position="261"/>
        <end position="280"/>
    </location>
</feature>
<evidence type="ECO:0000313" key="9">
    <source>
        <dbReference type="EMBL" id="ABS50980.1"/>
    </source>
</evidence>
<dbReference type="GO" id="GO:0022857">
    <property type="term" value="F:transmembrane transporter activity"/>
    <property type="evidence" value="ECO:0007669"/>
    <property type="project" value="InterPro"/>
</dbReference>
<reference evidence="10" key="1">
    <citation type="submission" date="2007-07" db="EMBL/GenBank/DDBJ databases">
        <title>Complete genome sequence of Campylobacter hominis ATCC BAA-381, a commensal isolated from the human gastrointestinal tract.</title>
        <authorList>
            <person name="Fouts D.E."/>
            <person name="Mongodin E.F."/>
            <person name="Puiu D."/>
            <person name="Sebastian Y."/>
            <person name="Miller W.G."/>
            <person name="Mandrell R.E."/>
            <person name="Nelson K.E."/>
        </authorList>
    </citation>
    <scope>NUCLEOTIDE SEQUENCE [LARGE SCALE GENOMIC DNA]</scope>
    <source>
        <strain evidence="10">ATCC BAA-381 / LMG 19568 / NCTC 13146 / CH001A</strain>
    </source>
</reference>
<dbReference type="eggNOG" id="COG2814">
    <property type="taxonomic scope" value="Bacteria"/>
</dbReference>
<dbReference type="InterPro" id="IPR036259">
    <property type="entry name" value="MFS_trans_sf"/>
</dbReference>
<feature type="transmembrane region" description="Helical" evidence="7">
    <location>
        <begin position="349"/>
        <end position="369"/>
    </location>
</feature>
<organism evidence="9 10">
    <name type="scientific">Campylobacter hominis (strain ATCC BAA-381 / DSM 21671 / CCUG 45161 / LMG 19568 / NCTC 13146 / CH001A)</name>
    <dbReference type="NCBI Taxonomy" id="360107"/>
    <lineage>
        <taxon>Bacteria</taxon>
        <taxon>Pseudomonadati</taxon>
        <taxon>Campylobacterota</taxon>
        <taxon>Epsilonproteobacteria</taxon>
        <taxon>Campylobacterales</taxon>
        <taxon>Campylobacteraceae</taxon>
        <taxon>Campylobacter</taxon>
    </lineage>
</organism>
<dbReference type="PANTHER" id="PTHR23513:SF11">
    <property type="entry name" value="STAPHYLOFERRIN A TRANSPORTER"/>
    <property type="match status" value="1"/>
</dbReference>
<feature type="transmembrane region" description="Helical" evidence="7">
    <location>
        <begin position="174"/>
        <end position="191"/>
    </location>
</feature>
<dbReference type="PANTHER" id="PTHR23513">
    <property type="entry name" value="INTEGRAL MEMBRANE EFFLUX PROTEIN-RELATED"/>
    <property type="match status" value="1"/>
</dbReference>
<dbReference type="Proteomes" id="UP000002407">
    <property type="component" value="Chromosome"/>
</dbReference>
<keyword evidence="2" id="KW-0813">Transport</keyword>
<evidence type="ECO:0000256" key="3">
    <source>
        <dbReference type="ARBA" id="ARBA00022475"/>
    </source>
</evidence>
<dbReference type="KEGG" id="cha:CHAB381_1508"/>
<feature type="transmembrane region" description="Helical" evidence="7">
    <location>
        <begin position="309"/>
        <end position="328"/>
    </location>
</feature>
<dbReference type="CDD" id="cd06173">
    <property type="entry name" value="MFS_MefA_like"/>
    <property type="match status" value="1"/>
</dbReference>
<protein>
    <submittedName>
        <fullName evidence="9">Permeases of the major facilitator superfamily</fullName>
    </submittedName>
</protein>
<evidence type="ECO:0000313" key="10">
    <source>
        <dbReference type="Proteomes" id="UP000002407"/>
    </source>
</evidence>
<keyword evidence="4 7" id="KW-0812">Transmembrane</keyword>
<feature type="transmembrane region" description="Helical" evidence="7">
    <location>
        <begin position="375"/>
        <end position="396"/>
    </location>
</feature>
<dbReference type="Pfam" id="PF05977">
    <property type="entry name" value="MFS_3"/>
    <property type="match status" value="1"/>
</dbReference>
<dbReference type="EMBL" id="CP000776">
    <property type="protein sequence ID" value="ABS50980.1"/>
    <property type="molecule type" value="Genomic_DNA"/>
</dbReference>
<dbReference type="OrthoDB" id="9775268at2"/>
<feature type="transmembrane region" description="Helical" evidence="7">
    <location>
        <begin position="49"/>
        <end position="70"/>
    </location>
</feature>
<dbReference type="STRING" id="360107.CHAB381_1508"/>
<feature type="transmembrane region" description="Helical" evidence="7">
    <location>
        <begin position="287"/>
        <end position="303"/>
    </location>
</feature>
<comment type="subcellular location">
    <subcellularLocation>
        <location evidence="1">Cell membrane</location>
        <topology evidence="1">Multi-pass membrane protein</topology>
    </subcellularLocation>
</comment>
<dbReference type="Gene3D" id="1.20.1250.20">
    <property type="entry name" value="MFS general substrate transporter like domains"/>
    <property type="match status" value="1"/>
</dbReference>
<sequence>MKNPFLSLKYRNFRIYWVGMNVSLIGSWMQTIALPWLTLTITGDSFKVSLVAVSQFIPPLFLTLFYGALLDKFNKKLLLSIAQIGMASVAALFTIMVFSGQENFNLILILSLIHGIFMSFDAPSRQSMIYDLIDNKCDLPNAIALNSMSFNVARILGPSIAGFIMAVFGVGWCFLINAISFFAVLISLKFIKFRPDVIINHTGKLEIWRSIKEGFLYVLNKKILLEGLCILLIVATFIPNYNVTISAFVKFVLEGDETTFGYLISSVGVGAFFGALFVAVFGKLGSYWIYVVSFFTAIILSFMSLFENFYIICFLVILTGFGFVIVTASTNSMIQLNTKNEFRGRVMSIYTFVFQGSTPFGAMFAGYFIERYGAKFGFFISGAAVFLLLLMIIFCFKNKMRRK</sequence>
<dbReference type="HOGENOM" id="CLU_034180_11_2_7"/>
<evidence type="ECO:0000256" key="4">
    <source>
        <dbReference type="ARBA" id="ARBA00022692"/>
    </source>
</evidence>
<feature type="transmembrane region" description="Helical" evidence="7">
    <location>
        <begin position="77"/>
        <end position="98"/>
    </location>
</feature>
<feature type="transmembrane region" description="Helical" evidence="7">
    <location>
        <begin position="223"/>
        <end position="241"/>
    </location>
</feature>
<dbReference type="InterPro" id="IPR020846">
    <property type="entry name" value="MFS_dom"/>
</dbReference>
<keyword evidence="6 7" id="KW-0472">Membrane</keyword>
<keyword evidence="5 7" id="KW-1133">Transmembrane helix</keyword>
<keyword evidence="10" id="KW-1185">Reference proteome</keyword>